<evidence type="ECO:0000313" key="2">
    <source>
        <dbReference type="Proteomes" id="UP001212841"/>
    </source>
</evidence>
<comment type="caution">
    <text evidence="1">The sequence shown here is derived from an EMBL/GenBank/DDBJ whole genome shotgun (WGS) entry which is preliminary data.</text>
</comment>
<dbReference type="AlphaFoldDB" id="A0AAD5WXX4"/>
<dbReference type="EMBL" id="JADGJD010003100">
    <property type="protein sequence ID" value="KAJ3025699.1"/>
    <property type="molecule type" value="Genomic_DNA"/>
</dbReference>
<accession>A0AAD5WXX4</accession>
<name>A0AAD5WXX4_9FUNG</name>
<gene>
    <name evidence="1" type="ORF">HK097_006630</name>
</gene>
<evidence type="ECO:0000313" key="1">
    <source>
        <dbReference type="EMBL" id="KAJ3025699.1"/>
    </source>
</evidence>
<organism evidence="1 2">
    <name type="scientific">Rhizophlyctis rosea</name>
    <dbReference type="NCBI Taxonomy" id="64517"/>
    <lineage>
        <taxon>Eukaryota</taxon>
        <taxon>Fungi</taxon>
        <taxon>Fungi incertae sedis</taxon>
        <taxon>Chytridiomycota</taxon>
        <taxon>Chytridiomycota incertae sedis</taxon>
        <taxon>Chytridiomycetes</taxon>
        <taxon>Rhizophlyctidales</taxon>
        <taxon>Rhizophlyctidaceae</taxon>
        <taxon>Rhizophlyctis</taxon>
    </lineage>
</organism>
<sequence>IISYLPPRDLSSLLQLPHPRLNVLTQYIIHHHHHTITSLSSLHAFLAYGGRVPVFYRTATMLLFGKHFALLVPEARHMLGIGYAFVLASFM</sequence>
<feature type="non-terminal residue" evidence="1">
    <location>
        <position position="91"/>
    </location>
</feature>
<reference evidence="1" key="1">
    <citation type="submission" date="2020-05" db="EMBL/GenBank/DDBJ databases">
        <title>Phylogenomic resolution of chytrid fungi.</title>
        <authorList>
            <person name="Stajich J.E."/>
            <person name="Amses K."/>
            <person name="Simmons R."/>
            <person name="Seto K."/>
            <person name="Myers J."/>
            <person name="Bonds A."/>
            <person name="Quandt C.A."/>
            <person name="Barry K."/>
            <person name="Liu P."/>
            <person name="Grigoriev I."/>
            <person name="Longcore J.E."/>
            <person name="James T.Y."/>
        </authorList>
    </citation>
    <scope>NUCLEOTIDE SEQUENCE</scope>
    <source>
        <strain evidence="1">JEL0318</strain>
    </source>
</reference>
<protein>
    <submittedName>
        <fullName evidence="1">Uncharacterized protein</fullName>
    </submittedName>
</protein>
<proteinExistence type="predicted"/>
<keyword evidence="2" id="KW-1185">Reference proteome</keyword>
<feature type="non-terminal residue" evidence="1">
    <location>
        <position position="1"/>
    </location>
</feature>
<dbReference type="Proteomes" id="UP001212841">
    <property type="component" value="Unassembled WGS sequence"/>
</dbReference>